<name>A0AAV1HS98_9CHLO</name>
<evidence type="ECO:0000313" key="4">
    <source>
        <dbReference type="Proteomes" id="UP001314263"/>
    </source>
</evidence>
<dbReference type="Proteomes" id="UP001314263">
    <property type="component" value="Unassembled WGS sequence"/>
</dbReference>
<reference evidence="3 4" key="1">
    <citation type="submission" date="2023-10" db="EMBL/GenBank/DDBJ databases">
        <authorList>
            <person name="Maclean D."/>
            <person name="Macfadyen A."/>
        </authorList>
    </citation>
    <scope>NUCLEOTIDE SEQUENCE [LARGE SCALE GENOMIC DNA]</scope>
</reference>
<evidence type="ECO:0000256" key="2">
    <source>
        <dbReference type="SAM" id="SignalP"/>
    </source>
</evidence>
<keyword evidence="2" id="KW-0732">Signal</keyword>
<protein>
    <submittedName>
        <fullName evidence="3">Uncharacterized protein</fullName>
    </submittedName>
</protein>
<dbReference type="AlphaFoldDB" id="A0AAV1HS98"/>
<sequence length="226" mass="23041">MVLLGLLAPALSHQVGAEDNTGKPVADILFVMSADQAIIHAGGLILNGTSTSAQYTWKGGKVGVVPTTDFASTSATSRFMTGNGTWLDEPSAILMGTDGNTTRAVLLTLGNPSYDSLSKTMIFSRAVILPLNASFLHVSKGSTAKMLAEVEHGTPTPLVADVASGTVWRDTALFIDHAEGSNLHKASTEGLGSFLLGAFVGAAAAGGHRGSSGGTTVINNYGPPSG</sequence>
<gene>
    <name evidence="3" type="ORF">CVIRNUC_000264</name>
</gene>
<keyword evidence="4" id="KW-1185">Reference proteome</keyword>
<organism evidence="3 4">
    <name type="scientific">Coccomyxa viridis</name>
    <dbReference type="NCBI Taxonomy" id="1274662"/>
    <lineage>
        <taxon>Eukaryota</taxon>
        <taxon>Viridiplantae</taxon>
        <taxon>Chlorophyta</taxon>
        <taxon>core chlorophytes</taxon>
        <taxon>Trebouxiophyceae</taxon>
        <taxon>Trebouxiophyceae incertae sedis</taxon>
        <taxon>Coccomyxaceae</taxon>
        <taxon>Coccomyxa</taxon>
    </lineage>
</organism>
<dbReference type="EMBL" id="CAUYUE010000001">
    <property type="protein sequence ID" value="CAK0733368.1"/>
    <property type="molecule type" value="Genomic_DNA"/>
</dbReference>
<proteinExistence type="predicted"/>
<feature type="signal peptide" evidence="2">
    <location>
        <begin position="1"/>
        <end position="17"/>
    </location>
</feature>
<evidence type="ECO:0000313" key="3">
    <source>
        <dbReference type="EMBL" id="CAK0733368.1"/>
    </source>
</evidence>
<feature type="chain" id="PRO_5043729420" evidence="2">
    <location>
        <begin position="18"/>
        <end position="226"/>
    </location>
</feature>
<feature type="region of interest" description="Disordered" evidence="1">
    <location>
        <begin position="207"/>
        <end position="226"/>
    </location>
</feature>
<comment type="caution">
    <text evidence="3">The sequence shown here is derived from an EMBL/GenBank/DDBJ whole genome shotgun (WGS) entry which is preliminary data.</text>
</comment>
<accession>A0AAV1HS98</accession>
<evidence type="ECO:0000256" key="1">
    <source>
        <dbReference type="SAM" id="MobiDB-lite"/>
    </source>
</evidence>